<dbReference type="AlphaFoldDB" id="A0A9D1PVB3"/>
<dbReference type="PANTHER" id="PTHR10192:SF5">
    <property type="entry name" value="GEPHYRIN"/>
    <property type="match status" value="1"/>
</dbReference>
<dbReference type="GO" id="GO:0005829">
    <property type="term" value="C:cytosol"/>
    <property type="evidence" value="ECO:0007669"/>
    <property type="project" value="TreeGrafter"/>
</dbReference>
<dbReference type="EMBL" id="DXHV01000019">
    <property type="protein sequence ID" value="HIV99895.1"/>
    <property type="molecule type" value="Genomic_DNA"/>
</dbReference>
<comment type="cofactor">
    <cofactor evidence="4">
        <name>Mg(2+)</name>
        <dbReference type="ChEBI" id="CHEBI:18420"/>
    </cofactor>
</comment>
<evidence type="ECO:0000256" key="1">
    <source>
        <dbReference type="ARBA" id="ARBA00002901"/>
    </source>
</evidence>
<sequence>MTTLPIAQTIRDAMRIIGTLPVPVPEIHTFPLARVVDRVLAKDIHAPFPVPGFVRSRLDGFAVRSADLETATADHPVELGVTATVAAGTWPVPAVTAGCCVRIMAGAPVPEGADAVVGFEDARPDGDTRVRFAAPVQAGAALGAADINARAGELLVGRGMRLTPVHTGMLASIGTVNVPVYSRPRVAVLSTGSELLLAGMPPSPGKIFNSGQAMICGLLEDAGAIPLPCGIARDDVDSIAQTMYLALRDNTVLITTGGVGHGDYDCIREAMHKAGAEILLAGGAFRPGGNFTLARYCDKYILALSGAPGSALIILHLLGIPLVRRLTCDSNWEVREVDVLLAEVPARTPQGLLPGTLSLEGGRALLHPMPQLALERQPMDLILPLDGTENLQELVDEKRPVRAFLVR</sequence>
<feature type="domain" description="MoaB/Mog" evidence="5">
    <location>
        <begin position="187"/>
        <end position="325"/>
    </location>
</feature>
<evidence type="ECO:0000256" key="2">
    <source>
        <dbReference type="ARBA" id="ARBA00010763"/>
    </source>
</evidence>
<dbReference type="InterPro" id="IPR036135">
    <property type="entry name" value="MoeA_linker/N_sf"/>
</dbReference>
<proteinExistence type="inferred from homology"/>
<dbReference type="Pfam" id="PF00994">
    <property type="entry name" value="MoCF_biosynth"/>
    <property type="match status" value="1"/>
</dbReference>
<evidence type="ECO:0000256" key="4">
    <source>
        <dbReference type="RuleBase" id="RU365090"/>
    </source>
</evidence>
<dbReference type="PANTHER" id="PTHR10192">
    <property type="entry name" value="MOLYBDOPTERIN BIOSYNTHESIS PROTEIN"/>
    <property type="match status" value="1"/>
</dbReference>
<evidence type="ECO:0000259" key="5">
    <source>
        <dbReference type="SMART" id="SM00852"/>
    </source>
</evidence>
<dbReference type="InterPro" id="IPR005110">
    <property type="entry name" value="MoeA_linker/N"/>
</dbReference>
<dbReference type="Gene3D" id="3.90.105.10">
    <property type="entry name" value="Molybdopterin biosynthesis moea protein, domain 2"/>
    <property type="match status" value="1"/>
</dbReference>
<reference evidence="6" key="2">
    <citation type="submission" date="2021-04" db="EMBL/GenBank/DDBJ databases">
        <authorList>
            <person name="Gilroy R."/>
        </authorList>
    </citation>
    <scope>NUCLEOTIDE SEQUENCE</scope>
    <source>
        <strain evidence="6">ChiHecec2B26-446</strain>
    </source>
</reference>
<gene>
    <name evidence="6" type="ORF">H9894_01700</name>
</gene>
<comment type="caution">
    <text evidence="6">The sequence shown here is derived from an EMBL/GenBank/DDBJ whole genome shotgun (WGS) entry which is preliminary data.</text>
</comment>
<dbReference type="InterPro" id="IPR001453">
    <property type="entry name" value="MoaB/Mog_dom"/>
</dbReference>
<keyword evidence="4" id="KW-0479">Metal-binding</keyword>
<comment type="similarity">
    <text evidence="2 4">Belongs to the MoeA family.</text>
</comment>
<dbReference type="GO" id="GO:0046872">
    <property type="term" value="F:metal ion binding"/>
    <property type="evidence" value="ECO:0007669"/>
    <property type="project" value="UniProtKB-UniRule"/>
</dbReference>
<comment type="catalytic activity">
    <reaction evidence="3">
        <text>adenylyl-molybdopterin + molybdate = Mo-molybdopterin + AMP + H(+)</text>
        <dbReference type="Rhea" id="RHEA:35047"/>
        <dbReference type="ChEBI" id="CHEBI:15378"/>
        <dbReference type="ChEBI" id="CHEBI:36264"/>
        <dbReference type="ChEBI" id="CHEBI:62727"/>
        <dbReference type="ChEBI" id="CHEBI:71302"/>
        <dbReference type="ChEBI" id="CHEBI:456215"/>
        <dbReference type="EC" id="2.10.1.1"/>
    </reaction>
</comment>
<keyword evidence="4" id="KW-0501">Molybdenum cofactor biosynthesis</keyword>
<evidence type="ECO:0000313" key="7">
    <source>
        <dbReference type="Proteomes" id="UP000886752"/>
    </source>
</evidence>
<name>A0A9D1PVB3_9BACT</name>
<dbReference type="GO" id="GO:0061599">
    <property type="term" value="F:molybdopterin molybdotransferase activity"/>
    <property type="evidence" value="ECO:0007669"/>
    <property type="project" value="UniProtKB-UniRule"/>
</dbReference>
<dbReference type="EC" id="2.10.1.1" evidence="4"/>
<reference evidence="6" key="1">
    <citation type="journal article" date="2021" name="PeerJ">
        <title>Extensive microbial diversity within the chicken gut microbiome revealed by metagenomics and culture.</title>
        <authorList>
            <person name="Gilroy R."/>
            <person name="Ravi A."/>
            <person name="Getino M."/>
            <person name="Pursley I."/>
            <person name="Horton D.L."/>
            <person name="Alikhan N.F."/>
            <person name="Baker D."/>
            <person name="Gharbi K."/>
            <person name="Hall N."/>
            <person name="Watson M."/>
            <person name="Adriaenssens E.M."/>
            <person name="Foster-Nyarko E."/>
            <person name="Jarju S."/>
            <person name="Secka A."/>
            <person name="Antonio M."/>
            <person name="Oren A."/>
            <person name="Chaudhuri R.R."/>
            <person name="La Ragione R."/>
            <person name="Hildebrand F."/>
            <person name="Pallen M.J."/>
        </authorList>
    </citation>
    <scope>NUCLEOTIDE SEQUENCE</scope>
    <source>
        <strain evidence="6">ChiHecec2B26-446</strain>
    </source>
</reference>
<protein>
    <recommendedName>
        <fullName evidence="4">Molybdopterin molybdenumtransferase</fullName>
        <ecNumber evidence="4">2.10.1.1</ecNumber>
    </recommendedName>
</protein>
<comment type="pathway">
    <text evidence="4">Cofactor biosynthesis; molybdopterin biosynthesis.</text>
</comment>
<dbReference type="InterPro" id="IPR038987">
    <property type="entry name" value="MoeA-like"/>
</dbReference>
<dbReference type="CDD" id="cd00887">
    <property type="entry name" value="MoeA"/>
    <property type="match status" value="1"/>
</dbReference>
<comment type="function">
    <text evidence="1 4">Catalyzes the insertion of molybdate into adenylated molybdopterin with the concomitant release of AMP.</text>
</comment>
<dbReference type="GO" id="GO:0006777">
    <property type="term" value="P:Mo-molybdopterin cofactor biosynthetic process"/>
    <property type="evidence" value="ECO:0007669"/>
    <property type="project" value="UniProtKB-UniRule"/>
</dbReference>
<dbReference type="InterPro" id="IPR036425">
    <property type="entry name" value="MoaB/Mog-like_dom_sf"/>
</dbReference>
<evidence type="ECO:0000256" key="3">
    <source>
        <dbReference type="ARBA" id="ARBA00047317"/>
    </source>
</evidence>
<dbReference type="Pfam" id="PF03453">
    <property type="entry name" value="MoeA_N"/>
    <property type="match status" value="1"/>
</dbReference>
<organism evidence="6 7">
    <name type="scientific">Candidatus Desulfovibrio intestinipullorum</name>
    <dbReference type="NCBI Taxonomy" id="2838536"/>
    <lineage>
        <taxon>Bacteria</taxon>
        <taxon>Pseudomonadati</taxon>
        <taxon>Thermodesulfobacteriota</taxon>
        <taxon>Desulfovibrionia</taxon>
        <taxon>Desulfovibrionales</taxon>
        <taxon>Desulfovibrionaceae</taxon>
        <taxon>Desulfovibrio</taxon>
    </lineage>
</organism>
<keyword evidence="4" id="KW-0460">Magnesium</keyword>
<dbReference type="Gene3D" id="3.40.980.10">
    <property type="entry name" value="MoaB/Mog-like domain"/>
    <property type="match status" value="1"/>
</dbReference>
<evidence type="ECO:0000313" key="6">
    <source>
        <dbReference type="EMBL" id="HIV99895.1"/>
    </source>
</evidence>
<dbReference type="SMART" id="SM00852">
    <property type="entry name" value="MoCF_biosynth"/>
    <property type="match status" value="1"/>
</dbReference>
<dbReference type="Proteomes" id="UP000886752">
    <property type="component" value="Unassembled WGS sequence"/>
</dbReference>
<accession>A0A9D1PVB3</accession>
<keyword evidence="4" id="KW-0500">Molybdenum</keyword>
<dbReference type="SUPFAM" id="SSF53218">
    <property type="entry name" value="Molybdenum cofactor biosynthesis proteins"/>
    <property type="match status" value="1"/>
</dbReference>
<dbReference type="Gene3D" id="2.170.190.11">
    <property type="entry name" value="Molybdopterin biosynthesis moea protein, domain 3"/>
    <property type="match status" value="1"/>
</dbReference>
<keyword evidence="4" id="KW-0808">Transferase</keyword>
<dbReference type="SUPFAM" id="SSF63882">
    <property type="entry name" value="MoeA N-terminal region -like"/>
    <property type="match status" value="1"/>
</dbReference>